<feature type="compositionally biased region" description="Basic residues" evidence="1">
    <location>
        <begin position="120"/>
        <end position="131"/>
    </location>
</feature>
<feature type="region of interest" description="Disordered" evidence="1">
    <location>
        <begin position="113"/>
        <end position="173"/>
    </location>
</feature>
<feature type="region of interest" description="Disordered" evidence="1">
    <location>
        <begin position="278"/>
        <end position="398"/>
    </location>
</feature>
<feature type="region of interest" description="Disordered" evidence="1">
    <location>
        <begin position="1"/>
        <end position="25"/>
    </location>
</feature>
<accession>A0AAW1PUI7</accession>
<feature type="compositionally biased region" description="Polar residues" evidence="1">
    <location>
        <begin position="381"/>
        <end position="398"/>
    </location>
</feature>
<comment type="caution">
    <text evidence="2">The sequence shown here is derived from an EMBL/GenBank/DDBJ whole genome shotgun (WGS) entry which is preliminary data.</text>
</comment>
<keyword evidence="3" id="KW-1185">Reference proteome</keyword>
<evidence type="ECO:0000313" key="2">
    <source>
        <dbReference type="EMBL" id="KAK9811559.1"/>
    </source>
</evidence>
<feature type="compositionally biased region" description="Low complexity" evidence="1">
    <location>
        <begin position="160"/>
        <end position="171"/>
    </location>
</feature>
<organism evidence="2 3">
    <name type="scientific">[Myrmecia] bisecta</name>
    <dbReference type="NCBI Taxonomy" id="41462"/>
    <lineage>
        <taxon>Eukaryota</taxon>
        <taxon>Viridiplantae</taxon>
        <taxon>Chlorophyta</taxon>
        <taxon>core chlorophytes</taxon>
        <taxon>Trebouxiophyceae</taxon>
        <taxon>Trebouxiales</taxon>
        <taxon>Trebouxiaceae</taxon>
        <taxon>Myrmecia</taxon>
    </lineage>
</organism>
<reference evidence="2 3" key="1">
    <citation type="journal article" date="2024" name="Nat. Commun.">
        <title>Phylogenomics reveals the evolutionary origins of lichenization in chlorophyte algae.</title>
        <authorList>
            <person name="Puginier C."/>
            <person name="Libourel C."/>
            <person name="Otte J."/>
            <person name="Skaloud P."/>
            <person name="Haon M."/>
            <person name="Grisel S."/>
            <person name="Petersen M."/>
            <person name="Berrin J.G."/>
            <person name="Delaux P.M."/>
            <person name="Dal Grande F."/>
            <person name="Keller J."/>
        </authorList>
    </citation>
    <scope>NUCLEOTIDE SEQUENCE [LARGE SCALE GENOMIC DNA]</scope>
    <source>
        <strain evidence="2 3">SAG 2043</strain>
    </source>
</reference>
<evidence type="ECO:0000256" key="1">
    <source>
        <dbReference type="SAM" id="MobiDB-lite"/>
    </source>
</evidence>
<feature type="compositionally biased region" description="Basic and acidic residues" evidence="1">
    <location>
        <begin position="297"/>
        <end position="306"/>
    </location>
</feature>
<dbReference type="EMBL" id="JALJOR010000009">
    <property type="protein sequence ID" value="KAK9811559.1"/>
    <property type="molecule type" value="Genomic_DNA"/>
</dbReference>
<feature type="compositionally biased region" description="Low complexity" evidence="1">
    <location>
        <begin position="209"/>
        <end position="223"/>
    </location>
</feature>
<feature type="compositionally biased region" description="Low complexity" evidence="1">
    <location>
        <begin position="307"/>
        <end position="329"/>
    </location>
</feature>
<feature type="compositionally biased region" description="Low complexity" evidence="1">
    <location>
        <begin position="367"/>
        <end position="380"/>
    </location>
</feature>
<dbReference type="PANTHER" id="PTHR36325:SF1">
    <property type="entry name" value="MYOSIN-2 HEAVY CHAIN-LIKE PROTEIN"/>
    <property type="match status" value="1"/>
</dbReference>
<sequence length="398" mass="41291">MDAPAPEPGTGERLSADFLPRPQTTESYMDRKLRTLQQAEWTAQDGALKPHKSKLMLEKEAVLSARVDELSDADKALCRRMVQQAIQKAIITEGKGLDETIIIHKSRLEREKEAAAALRKAGRPTSARKRPVPGASSAPGQGLGAVMTKPTSKLQREGDAAAASRAAQGKAVPSYMRSTAASAGIKQPGLGETLVKHQSKLEKEKEAARAAAMPGTATPAAAPKRPRLSSGFAGSSLGDMKVHKSRLEKDKENAVKQAGAAGLAPAATKVTAKTPARTAAAAAAQEPGLSAMKVHKSRVEREKEAWARAAARNAPAAAKAAAPNSAAKAGGRTLAAPVSAADFLKSAGKPRRTSLDRTGSGGKPLERSSSAGRRASGAGATCSQGPHTPLTAEQMQPV</sequence>
<evidence type="ECO:0000313" key="3">
    <source>
        <dbReference type="Proteomes" id="UP001489004"/>
    </source>
</evidence>
<proteinExistence type="predicted"/>
<dbReference type="AlphaFoldDB" id="A0AAW1PUI7"/>
<dbReference type="PANTHER" id="PTHR36325">
    <property type="entry name" value="MYOSIN-2 HEAVY CHAIN-LIKE PROTEIN"/>
    <property type="match status" value="1"/>
</dbReference>
<gene>
    <name evidence="2" type="ORF">WJX72_005904</name>
</gene>
<name>A0AAW1PUI7_9CHLO</name>
<dbReference type="Proteomes" id="UP001489004">
    <property type="component" value="Unassembled WGS sequence"/>
</dbReference>
<feature type="region of interest" description="Disordered" evidence="1">
    <location>
        <begin position="209"/>
        <end position="237"/>
    </location>
</feature>
<protein>
    <submittedName>
        <fullName evidence="2">Uncharacterized protein</fullName>
    </submittedName>
</protein>